<feature type="compositionally biased region" description="Polar residues" evidence="1">
    <location>
        <begin position="34"/>
        <end position="43"/>
    </location>
</feature>
<evidence type="ECO:0000313" key="3">
    <source>
        <dbReference type="RefSeq" id="XP_011384707.1"/>
    </source>
</evidence>
<feature type="region of interest" description="Disordered" evidence="1">
    <location>
        <begin position="1"/>
        <end position="136"/>
    </location>
</feature>
<keyword evidence="2" id="KW-1185">Reference proteome</keyword>
<gene>
    <name evidence="3" type="primary">LOC105310199</name>
</gene>
<organism evidence="2 3">
    <name type="scientific">Pteropus vampyrus</name>
    <name type="common">Large flying fox</name>
    <dbReference type="NCBI Taxonomy" id="132908"/>
    <lineage>
        <taxon>Eukaryota</taxon>
        <taxon>Metazoa</taxon>
        <taxon>Chordata</taxon>
        <taxon>Craniata</taxon>
        <taxon>Vertebrata</taxon>
        <taxon>Euteleostomi</taxon>
        <taxon>Mammalia</taxon>
        <taxon>Eutheria</taxon>
        <taxon>Laurasiatheria</taxon>
        <taxon>Chiroptera</taxon>
        <taxon>Yinpterochiroptera</taxon>
        <taxon>Pteropodoidea</taxon>
        <taxon>Pteropodidae</taxon>
        <taxon>Pteropodinae</taxon>
        <taxon>Pteropus</taxon>
    </lineage>
</organism>
<dbReference type="RefSeq" id="XP_011384707.1">
    <property type="nucleotide sequence ID" value="XM_011386405.2"/>
</dbReference>
<protein>
    <submittedName>
        <fullName evidence="3">Uncharacterized protein LOC105310199</fullName>
    </submittedName>
</protein>
<dbReference type="KEGG" id="pvp:105310199"/>
<sequence length="314" mass="34696">MVAPAWAPRCQEKGVGLDVREDQASLVIPPGINSPETKMQTHPQGRKRGCEHPSPKAQTHPAHNLGGDPVGRSHEASSPSRRLTWIPPGAQPERLHRSDEHRRTLQNTAGAGLRQAGPITARQRRPAPPSGPGGPQLPHCHPCLSVTRRPPCTGGDGGWTETQAEVLASRQLYWFSVCAFLSRGPAQRLPRVQLPHQINQHAIAQRGVEQHQLAPREGVYQPRRPLEVPAGSAVPAAAQRQGELQDFQDSCGRNEHGIRAQYWGPAIYIQPACTLSKRTLQGLCYAPYCTWTWTFELSDDSMSRFPSQKLVWRN</sequence>
<reference evidence="3" key="1">
    <citation type="submission" date="2025-08" db="UniProtKB">
        <authorList>
            <consortium name="RefSeq"/>
        </authorList>
    </citation>
    <scope>IDENTIFICATION</scope>
    <source>
        <tissue evidence="3">Kidney</tissue>
    </source>
</reference>
<evidence type="ECO:0000256" key="1">
    <source>
        <dbReference type="SAM" id="MobiDB-lite"/>
    </source>
</evidence>
<evidence type="ECO:0000313" key="2">
    <source>
        <dbReference type="Proteomes" id="UP000515202"/>
    </source>
</evidence>
<feature type="compositionally biased region" description="Basic and acidic residues" evidence="1">
    <location>
        <begin position="93"/>
        <end position="103"/>
    </location>
</feature>
<name>A0A6P3S3S3_PTEVA</name>
<dbReference type="GeneID" id="105310199"/>
<dbReference type="Proteomes" id="UP000515202">
    <property type="component" value="Unplaced"/>
</dbReference>
<accession>A0A6P3S3S3</accession>
<proteinExistence type="predicted"/>
<dbReference type="AlphaFoldDB" id="A0A6P3S3S3"/>